<dbReference type="Proteomes" id="UP000186136">
    <property type="component" value="Unassembled WGS sequence"/>
</dbReference>
<sequence length="77" mass="8242">MIASAASSSSSRCAEAPDARSQTGGKFVHILRAGCHIEASNRLPVQAFPAEVTRGSVEGGDRNEQEIERTIARRAFK</sequence>
<reference evidence="2 3" key="1">
    <citation type="submission" date="2016-08" db="EMBL/GenBank/DDBJ databases">
        <title>Whole genome shotgun sequence of Pichia membranifaciens KS47-1.</title>
        <authorList>
            <person name="Konishi M."/>
            <person name="Ishida M."/>
            <person name="Arakawa T."/>
            <person name="Kato Y."/>
            <person name="Horiuchi J."/>
        </authorList>
    </citation>
    <scope>NUCLEOTIDE SEQUENCE [LARGE SCALE GENOMIC DNA]</scope>
    <source>
        <strain evidence="2 3">KS47-1</strain>
    </source>
</reference>
<accession>A0A1Q2YLP3</accession>
<dbReference type="AlphaFoldDB" id="A0A1Q2YLP3"/>
<feature type="compositionally biased region" description="Low complexity" evidence="1">
    <location>
        <begin position="1"/>
        <end position="11"/>
    </location>
</feature>
<name>A0A1Q2YLP3_9ASCO</name>
<dbReference type="EMBL" id="BDGI01000180">
    <property type="protein sequence ID" value="GAV30472.1"/>
    <property type="molecule type" value="Genomic_DNA"/>
</dbReference>
<comment type="caution">
    <text evidence="2">The sequence shown here is derived from an EMBL/GenBank/DDBJ whole genome shotgun (WGS) entry which is preliminary data.</text>
</comment>
<feature type="region of interest" description="Disordered" evidence="1">
    <location>
        <begin position="1"/>
        <end position="23"/>
    </location>
</feature>
<evidence type="ECO:0000313" key="2">
    <source>
        <dbReference type="EMBL" id="GAV30472.1"/>
    </source>
</evidence>
<gene>
    <name evidence="2" type="ORF">PMKS-003986</name>
</gene>
<protein>
    <submittedName>
        <fullName evidence="2">Uncharacterized protein</fullName>
    </submittedName>
</protein>
<proteinExistence type="predicted"/>
<organism evidence="2 3">
    <name type="scientific">Pichia membranifaciens</name>
    <dbReference type="NCBI Taxonomy" id="4926"/>
    <lineage>
        <taxon>Eukaryota</taxon>
        <taxon>Fungi</taxon>
        <taxon>Dikarya</taxon>
        <taxon>Ascomycota</taxon>
        <taxon>Saccharomycotina</taxon>
        <taxon>Pichiomycetes</taxon>
        <taxon>Pichiales</taxon>
        <taxon>Pichiaceae</taxon>
        <taxon>Pichia</taxon>
    </lineage>
</organism>
<keyword evidence="3" id="KW-1185">Reference proteome</keyword>
<evidence type="ECO:0000256" key="1">
    <source>
        <dbReference type="SAM" id="MobiDB-lite"/>
    </source>
</evidence>
<evidence type="ECO:0000313" key="3">
    <source>
        <dbReference type="Proteomes" id="UP000186136"/>
    </source>
</evidence>